<dbReference type="InterPro" id="IPR001394">
    <property type="entry name" value="Peptidase_C19_UCH"/>
</dbReference>
<dbReference type="Gene3D" id="3.90.70.10">
    <property type="entry name" value="Cysteine proteinases"/>
    <property type="match status" value="1"/>
</dbReference>
<feature type="compositionally biased region" description="Basic and acidic residues" evidence="1">
    <location>
        <begin position="497"/>
        <end position="529"/>
    </location>
</feature>
<dbReference type="InterPro" id="IPR028889">
    <property type="entry name" value="USP"/>
</dbReference>
<sequence length="707" mass="78789">MPASSTLGEDASDFQYNFLKSGGLPLVLSMLTRNNFLPSADMETRRGAYLNALKIGKLLLTAVGFGHVKAVAEACQPNAEGTTPVSPINQATHDQALVLQSALQNLPNPASECMLRNVAIRLAQQISDEASKYIPEICVIRAVQKIAWASGCGTIQLVFSSNEEISKIYEKTNVVKEPDGEDEQVCCEALEVMTLCFALLPTALDTLSKEKAWQTFIIDLLLHCHSKSVRQMAQEQFFLMATRCCMGHRPLLFFITLLFTVMGSTAKERAKHAGDYFTLLRHLLNYAYNSNINLPNAEVLLNNEIDWLKKIRDEVKRTGETGVEETILEGHIGVTKELLAFQTPEKKYYIGCENGGANLIKELMDDFIFPASNVYLQYMKSGEFPMEQAIPVCSSPASINAGFELLVALSVSCVRNLKQIVNMLTDMYYLGCEALTEWEYLPPVGPRPTKGFVGLKNAGATCYMNSVIQQLYMIPPIRDGILAIEGTGTDVDDDMSGDEKQESESNADPRDEVFSYNHQFDDKPSLSKSEDRKEYNIGVLRHLQVIFGHLASSRLQYYVPRGFWKQFRLWGEPVNLREQHDALEFFNSLVDSLDEALKALGHPAMLSKVLGGSFADQKICQGCPHRYECEESFTTLNVDIRNHQNLLDSMEQYVKGDLLEGANNNHGQPYTGPAAQLMNNPQHPAQENWESTEEVPSTSTAPTSPKE</sequence>
<dbReference type="GO" id="GO:0016477">
    <property type="term" value="P:cell migration"/>
    <property type="evidence" value="ECO:0007669"/>
    <property type="project" value="TreeGrafter"/>
</dbReference>
<evidence type="ECO:0000256" key="1">
    <source>
        <dbReference type="SAM" id="MobiDB-lite"/>
    </source>
</evidence>
<dbReference type="InterPro" id="IPR018200">
    <property type="entry name" value="USP_CS"/>
</dbReference>
<dbReference type="PANTHER" id="PTHR24006:SF925">
    <property type="entry name" value="UBIQUITINYL HYDROLASE 1"/>
    <property type="match status" value="1"/>
</dbReference>
<keyword evidence="4" id="KW-1185">Reference proteome</keyword>
<reference evidence="3" key="2">
    <citation type="submission" date="2025-08" db="UniProtKB">
        <authorList>
            <consortium name="Ensembl"/>
        </authorList>
    </citation>
    <scope>IDENTIFICATION</scope>
</reference>
<protein>
    <submittedName>
        <fullName evidence="3">Ubiquitin specific peptidase 9</fullName>
    </submittedName>
</protein>
<reference evidence="3" key="3">
    <citation type="submission" date="2025-09" db="UniProtKB">
        <authorList>
            <consortium name="Ensembl"/>
        </authorList>
    </citation>
    <scope>IDENTIFICATION</scope>
</reference>
<dbReference type="PANTHER" id="PTHR24006">
    <property type="entry name" value="UBIQUITIN CARBOXYL-TERMINAL HYDROLASE"/>
    <property type="match status" value="1"/>
</dbReference>
<feature type="domain" description="USP" evidence="2">
    <location>
        <begin position="453"/>
        <end position="707"/>
    </location>
</feature>
<dbReference type="InterPro" id="IPR050164">
    <property type="entry name" value="Peptidase_C19"/>
</dbReference>
<dbReference type="PROSITE" id="PS00972">
    <property type="entry name" value="USP_1"/>
    <property type="match status" value="1"/>
</dbReference>
<proteinExistence type="predicted"/>
<accession>A0A8C7RPG5</accession>
<dbReference type="AlphaFoldDB" id="A0A8C7RPG5"/>
<evidence type="ECO:0000313" key="3">
    <source>
        <dbReference type="Ensembl" id="ENSOMYP00000054002.2"/>
    </source>
</evidence>
<feature type="region of interest" description="Disordered" evidence="1">
    <location>
        <begin position="662"/>
        <end position="707"/>
    </location>
</feature>
<feature type="compositionally biased region" description="Polar residues" evidence="1">
    <location>
        <begin position="677"/>
        <end position="707"/>
    </location>
</feature>
<dbReference type="InterPro" id="IPR038765">
    <property type="entry name" value="Papain-like_cys_pep_sf"/>
</dbReference>
<dbReference type="PROSITE" id="PS50235">
    <property type="entry name" value="USP_3"/>
    <property type="match status" value="1"/>
</dbReference>
<evidence type="ECO:0000313" key="4">
    <source>
        <dbReference type="Proteomes" id="UP000694395"/>
    </source>
</evidence>
<gene>
    <name evidence="3" type="primary">LOC110504735</name>
</gene>
<dbReference type="Ensembl" id="ENSOMYT00000058779.2">
    <property type="protein sequence ID" value="ENSOMYP00000054002.2"/>
    <property type="gene ID" value="ENSOMYG00000022106.2"/>
</dbReference>
<reference evidence="3" key="1">
    <citation type="submission" date="2020-07" db="EMBL/GenBank/DDBJ databases">
        <title>A long reads based de novo assembly of the rainbow trout Arlee double haploid line genome.</title>
        <authorList>
            <person name="Gao G."/>
            <person name="Palti Y."/>
        </authorList>
    </citation>
    <scope>NUCLEOTIDE SEQUENCE [LARGE SCALE GENOMIC DNA]</scope>
</reference>
<dbReference type="GO" id="GO:0016579">
    <property type="term" value="P:protein deubiquitination"/>
    <property type="evidence" value="ECO:0007669"/>
    <property type="project" value="InterPro"/>
</dbReference>
<dbReference type="Proteomes" id="UP000694395">
    <property type="component" value="Chromosome 3"/>
</dbReference>
<dbReference type="GO" id="GO:0005829">
    <property type="term" value="C:cytosol"/>
    <property type="evidence" value="ECO:0007669"/>
    <property type="project" value="TreeGrafter"/>
</dbReference>
<dbReference type="SUPFAM" id="SSF54001">
    <property type="entry name" value="Cysteine proteinases"/>
    <property type="match status" value="1"/>
</dbReference>
<feature type="region of interest" description="Disordered" evidence="1">
    <location>
        <begin position="488"/>
        <end position="529"/>
    </location>
</feature>
<dbReference type="GO" id="GO:0005634">
    <property type="term" value="C:nucleus"/>
    <property type="evidence" value="ECO:0007669"/>
    <property type="project" value="TreeGrafter"/>
</dbReference>
<dbReference type="Pfam" id="PF00443">
    <property type="entry name" value="UCH"/>
    <property type="match status" value="1"/>
</dbReference>
<name>A0A8C7RPG5_ONCMY</name>
<dbReference type="GeneTree" id="ENSGT00940000155375"/>
<evidence type="ECO:0000259" key="2">
    <source>
        <dbReference type="PROSITE" id="PS50235"/>
    </source>
</evidence>
<organism evidence="3 4">
    <name type="scientific">Oncorhynchus mykiss</name>
    <name type="common">Rainbow trout</name>
    <name type="synonym">Salmo gairdneri</name>
    <dbReference type="NCBI Taxonomy" id="8022"/>
    <lineage>
        <taxon>Eukaryota</taxon>
        <taxon>Metazoa</taxon>
        <taxon>Chordata</taxon>
        <taxon>Craniata</taxon>
        <taxon>Vertebrata</taxon>
        <taxon>Euteleostomi</taxon>
        <taxon>Actinopterygii</taxon>
        <taxon>Neopterygii</taxon>
        <taxon>Teleostei</taxon>
        <taxon>Protacanthopterygii</taxon>
        <taxon>Salmoniformes</taxon>
        <taxon>Salmonidae</taxon>
        <taxon>Salmoninae</taxon>
        <taxon>Oncorhynchus</taxon>
    </lineage>
</organism>
<dbReference type="GO" id="GO:0004843">
    <property type="term" value="F:cysteine-type deubiquitinase activity"/>
    <property type="evidence" value="ECO:0007669"/>
    <property type="project" value="InterPro"/>
</dbReference>